<protein>
    <recommendedName>
        <fullName evidence="3">EF-hand domain-containing protein</fullName>
    </recommendedName>
</protein>
<feature type="domain" description="EF-hand" evidence="3">
    <location>
        <begin position="84"/>
        <end position="119"/>
    </location>
</feature>
<dbReference type="SUPFAM" id="SSF47473">
    <property type="entry name" value="EF-hand"/>
    <property type="match status" value="1"/>
</dbReference>
<dbReference type="PROSITE" id="PS00018">
    <property type="entry name" value="EF_HAND_1"/>
    <property type="match status" value="1"/>
</dbReference>
<keyword evidence="1" id="KW-0677">Repeat</keyword>
<dbReference type="FunFam" id="1.10.238.10:FF:000001">
    <property type="entry name" value="Calmodulin 1"/>
    <property type="match status" value="1"/>
</dbReference>
<evidence type="ECO:0000313" key="5">
    <source>
        <dbReference type="Proteomes" id="UP000308267"/>
    </source>
</evidence>
<accession>A0A4S2LJK0</accession>
<gene>
    <name evidence="4" type="ORF">CRM22_008151</name>
</gene>
<dbReference type="Gene3D" id="1.10.238.10">
    <property type="entry name" value="EF-hand"/>
    <property type="match status" value="1"/>
</dbReference>
<dbReference type="InterPro" id="IPR011992">
    <property type="entry name" value="EF-hand-dom_pair"/>
</dbReference>
<sequence>MNEKALPDDQRQTIKNCLRSFDPRNTGYVKSQKVGDILRSLKLIPTNEEISRRTEELDPNHTGFIATEDLYHVIAKMWPSSEAVLERQIWNAFLLFDKEDRGKLSSQTLHKILTRYGKEPLTEAEVKKIIKDNADPQDEEIEYGSLIRQWMK</sequence>
<dbReference type="InterPro" id="IPR050230">
    <property type="entry name" value="CALM/Myosin/TropC-like"/>
</dbReference>
<dbReference type="AlphaFoldDB" id="A0A4S2LJK0"/>
<evidence type="ECO:0000313" key="4">
    <source>
        <dbReference type="EMBL" id="TGZ61139.1"/>
    </source>
</evidence>
<dbReference type="STRING" id="147828.A0A4S2LJK0"/>
<reference evidence="4 5" key="1">
    <citation type="journal article" date="2019" name="BMC Genomics">
        <title>New insights from Opisthorchis felineus genome: update on genomics of the epidemiologically important liver flukes.</title>
        <authorList>
            <person name="Ershov N.I."/>
            <person name="Mordvinov V.A."/>
            <person name="Prokhortchouk E.B."/>
            <person name="Pakharukova M.Y."/>
            <person name="Gunbin K.V."/>
            <person name="Ustyantsev K."/>
            <person name="Genaev M.A."/>
            <person name="Blinov A.G."/>
            <person name="Mazur A."/>
            <person name="Boulygina E."/>
            <person name="Tsygankova S."/>
            <person name="Khrameeva E."/>
            <person name="Chekanov N."/>
            <person name="Fan G."/>
            <person name="Xiao A."/>
            <person name="Zhang H."/>
            <person name="Xu X."/>
            <person name="Yang H."/>
            <person name="Solovyev V."/>
            <person name="Lee S.M."/>
            <person name="Liu X."/>
            <person name="Afonnikov D.A."/>
            <person name="Skryabin K.G."/>
        </authorList>
    </citation>
    <scope>NUCLEOTIDE SEQUENCE [LARGE SCALE GENOMIC DNA]</scope>
    <source>
        <strain evidence="4">AK-0245</strain>
        <tissue evidence="4">Whole organism</tissue>
    </source>
</reference>
<dbReference type="PANTHER" id="PTHR23048">
    <property type="entry name" value="MYOSIN LIGHT CHAIN 1, 3"/>
    <property type="match status" value="1"/>
</dbReference>
<evidence type="ECO:0000256" key="2">
    <source>
        <dbReference type="ARBA" id="ARBA00022837"/>
    </source>
</evidence>
<dbReference type="PROSITE" id="PS50222">
    <property type="entry name" value="EF_HAND_2"/>
    <property type="match status" value="1"/>
</dbReference>
<name>A0A4S2LJK0_OPIFE</name>
<dbReference type="OrthoDB" id="26525at2759"/>
<dbReference type="Proteomes" id="UP000308267">
    <property type="component" value="Unassembled WGS sequence"/>
</dbReference>
<evidence type="ECO:0000259" key="3">
    <source>
        <dbReference type="PROSITE" id="PS50222"/>
    </source>
</evidence>
<proteinExistence type="predicted"/>
<comment type="caution">
    <text evidence="4">The sequence shown here is derived from an EMBL/GenBank/DDBJ whole genome shotgun (WGS) entry which is preliminary data.</text>
</comment>
<dbReference type="GO" id="GO:0016460">
    <property type="term" value="C:myosin II complex"/>
    <property type="evidence" value="ECO:0007669"/>
    <property type="project" value="TreeGrafter"/>
</dbReference>
<dbReference type="InterPro" id="IPR002048">
    <property type="entry name" value="EF_hand_dom"/>
</dbReference>
<dbReference type="GO" id="GO:0005509">
    <property type="term" value="F:calcium ion binding"/>
    <property type="evidence" value="ECO:0007669"/>
    <property type="project" value="InterPro"/>
</dbReference>
<evidence type="ECO:0000256" key="1">
    <source>
        <dbReference type="ARBA" id="ARBA00022737"/>
    </source>
</evidence>
<organism evidence="4 5">
    <name type="scientific">Opisthorchis felineus</name>
    <dbReference type="NCBI Taxonomy" id="147828"/>
    <lineage>
        <taxon>Eukaryota</taxon>
        <taxon>Metazoa</taxon>
        <taxon>Spiralia</taxon>
        <taxon>Lophotrochozoa</taxon>
        <taxon>Platyhelminthes</taxon>
        <taxon>Trematoda</taxon>
        <taxon>Digenea</taxon>
        <taxon>Opisthorchiida</taxon>
        <taxon>Opisthorchiata</taxon>
        <taxon>Opisthorchiidae</taxon>
        <taxon>Opisthorchis</taxon>
    </lineage>
</organism>
<keyword evidence="5" id="KW-1185">Reference proteome</keyword>
<keyword evidence="2" id="KW-0106">Calcium</keyword>
<dbReference type="PANTHER" id="PTHR23048:SF0">
    <property type="entry name" value="CALMODULIN LIKE 3"/>
    <property type="match status" value="1"/>
</dbReference>
<dbReference type="EMBL" id="SJOL01008092">
    <property type="protein sequence ID" value="TGZ61139.1"/>
    <property type="molecule type" value="Genomic_DNA"/>
</dbReference>
<dbReference type="InterPro" id="IPR018247">
    <property type="entry name" value="EF_Hand_1_Ca_BS"/>
</dbReference>